<protein>
    <submittedName>
        <fullName evidence="1">BgTH12-07753</fullName>
    </submittedName>
</protein>
<evidence type="ECO:0000313" key="1">
    <source>
        <dbReference type="EMBL" id="CAD6506526.1"/>
    </source>
</evidence>
<dbReference type="Proteomes" id="UP000683417">
    <property type="component" value="Unassembled WGS sequence"/>
</dbReference>
<accession>A0A9W4GIQ8</accession>
<dbReference type="EMBL" id="CAJHIT010000011">
    <property type="protein sequence ID" value="CAD6506526.1"/>
    <property type="molecule type" value="Genomic_DNA"/>
</dbReference>
<comment type="caution">
    <text evidence="1">The sequence shown here is derived from an EMBL/GenBank/DDBJ whole genome shotgun (WGS) entry which is preliminary data.</text>
</comment>
<reference evidence="1" key="1">
    <citation type="submission" date="2020-10" db="EMBL/GenBank/DDBJ databases">
        <authorList>
            <person name="Muller C M."/>
        </authorList>
    </citation>
    <scope>NUCLEOTIDE SEQUENCE</scope>
    <source>
        <strain evidence="1">THUN-12</strain>
    </source>
</reference>
<organism evidence="1 2">
    <name type="scientific">Blumeria graminis f. sp. triticale</name>
    <dbReference type="NCBI Taxonomy" id="1689686"/>
    <lineage>
        <taxon>Eukaryota</taxon>
        <taxon>Fungi</taxon>
        <taxon>Dikarya</taxon>
        <taxon>Ascomycota</taxon>
        <taxon>Pezizomycotina</taxon>
        <taxon>Leotiomycetes</taxon>
        <taxon>Erysiphales</taxon>
        <taxon>Erysiphaceae</taxon>
        <taxon>Blumeria</taxon>
    </lineage>
</organism>
<sequence length="189" mass="20973">MGRGIDATHLYVSLAKKSSHKLLGALDSITDCTRRKIELSHHGTTLNPPTACKIQMFLFKTSGDGFRGNQSAESPGAWERLEPLPKVLSQDYKETADTVEEPLHEVCNLTRCFIPYASSHSLGGPCDRGLHARSGYCEYGWKSSALTATLVQAENRRGGARQAPRLHVLPLLFHYPETNPSQVKRSQWL</sequence>
<dbReference type="AlphaFoldDB" id="A0A9W4GIQ8"/>
<name>A0A9W4GIQ8_BLUGR</name>
<gene>
    <name evidence="1" type="ORF">BGTH12_LOCUS7884</name>
</gene>
<evidence type="ECO:0000313" key="2">
    <source>
        <dbReference type="Proteomes" id="UP000683417"/>
    </source>
</evidence>
<proteinExistence type="predicted"/>